<sequence>MLTTTAADGTEVRAYDEGEGPAILVLHAGMDDGTRWGRVAGLLADRFRVVRLIRRQYRLDLPGPVTMAEEVEHVRAIAALLDGPVVVVGHSSGGVLALESMLELPFAGAVIYEAALEIPPGSWAEPVRDAMAALERGKIGKPMAIFLRDVIKLPAAVAALSGVYLAIRRTYRGLVPRQIYDARAIHLLGGHHERYSRITAPTTVLTGERSSPYIAGLVAACLEAVPHAEKVVLPKQGHAANLTAPELLAREVAAACDRIRSRTVEG</sequence>
<comment type="caution">
    <text evidence="2">The sequence shown here is derived from an EMBL/GenBank/DDBJ whole genome shotgun (WGS) entry which is preliminary data.</text>
</comment>
<protein>
    <submittedName>
        <fullName evidence="2">Alpha/beta fold hydrolase</fullName>
    </submittedName>
</protein>
<proteinExistence type="predicted"/>
<evidence type="ECO:0000313" key="3">
    <source>
        <dbReference type="Proteomes" id="UP001595699"/>
    </source>
</evidence>
<dbReference type="Pfam" id="PF12697">
    <property type="entry name" value="Abhydrolase_6"/>
    <property type="match status" value="1"/>
</dbReference>
<dbReference type="Gene3D" id="3.40.50.1820">
    <property type="entry name" value="alpha/beta hydrolase"/>
    <property type="match status" value="1"/>
</dbReference>
<dbReference type="InterPro" id="IPR000073">
    <property type="entry name" value="AB_hydrolase_1"/>
</dbReference>
<name>A0ABV7YHL6_9ACTN</name>
<dbReference type="Proteomes" id="UP001595699">
    <property type="component" value="Unassembled WGS sequence"/>
</dbReference>
<gene>
    <name evidence="2" type="ORF">ACFOUW_24980</name>
</gene>
<keyword evidence="3" id="KW-1185">Reference proteome</keyword>
<dbReference type="RefSeq" id="WP_205114692.1">
    <property type="nucleotide sequence ID" value="NZ_JAFBCM010000001.1"/>
</dbReference>
<organism evidence="2 3">
    <name type="scientific">Tenggerimyces flavus</name>
    <dbReference type="NCBI Taxonomy" id="1708749"/>
    <lineage>
        <taxon>Bacteria</taxon>
        <taxon>Bacillati</taxon>
        <taxon>Actinomycetota</taxon>
        <taxon>Actinomycetes</taxon>
        <taxon>Propionibacteriales</taxon>
        <taxon>Nocardioidaceae</taxon>
        <taxon>Tenggerimyces</taxon>
    </lineage>
</organism>
<evidence type="ECO:0000313" key="2">
    <source>
        <dbReference type="EMBL" id="MFC3764112.1"/>
    </source>
</evidence>
<dbReference type="SUPFAM" id="SSF53474">
    <property type="entry name" value="alpha/beta-Hydrolases"/>
    <property type="match status" value="1"/>
</dbReference>
<reference evidence="3" key="1">
    <citation type="journal article" date="2019" name="Int. J. Syst. Evol. Microbiol.">
        <title>The Global Catalogue of Microorganisms (GCM) 10K type strain sequencing project: providing services to taxonomists for standard genome sequencing and annotation.</title>
        <authorList>
            <consortium name="The Broad Institute Genomics Platform"/>
            <consortium name="The Broad Institute Genome Sequencing Center for Infectious Disease"/>
            <person name="Wu L."/>
            <person name="Ma J."/>
        </authorList>
    </citation>
    <scope>NUCLEOTIDE SEQUENCE [LARGE SCALE GENOMIC DNA]</scope>
    <source>
        <strain evidence="3">CGMCC 4.7241</strain>
    </source>
</reference>
<dbReference type="InterPro" id="IPR029058">
    <property type="entry name" value="AB_hydrolase_fold"/>
</dbReference>
<dbReference type="EMBL" id="JBHRZH010000023">
    <property type="protein sequence ID" value="MFC3764112.1"/>
    <property type="molecule type" value="Genomic_DNA"/>
</dbReference>
<feature type="domain" description="AB hydrolase-1" evidence="1">
    <location>
        <begin position="23"/>
        <end position="250"/>
    </location>
</feature>
<keyword evidence="2" id="KW-0378">Hydrolase</keyword>
<evidence type="ECO:0000259" key="1">
    <source>
        <dbReference type="Pfam" id="PF12697"/>
    </source>
</evidence>
<accession>A0ABV7YHL6</accession>
<dbReference type="GO" id="GO:0016787">
    <property type="term" value="F:hydrolase activity"/>
    <property type="evidence" value="ECO:0007669"/>
    <property type="project" value="UniProtKB-KW"/>
</dbReference>